<comment type="caution">
    <text evidence="1">The sequence shown here is derived from an EMBL/GenBank/DDBJ whole genome shotgun (WGS) entry which is preliminary data.</text>
</comment>
<dbReference type="Proteomes" id="UP000052991">
    <property type="component" value="Unassembled WGS sequence"/>
</dbReference>
<dbReference type="AlphaFoldDB" id="A0A0V8EUE8"/>
<organism evidence="1 2">
    <name type="scientific">Lactococcus lactis subsp. lactis</name>
    <name type="common">Streptococcus lactis</name>
    <dbReference type="NCBI Taxonomy" id="1360"/>
    <lineage>
        <taxon>Bacteria</taxon>
        <taxon>Bacillati</taxon>
        <taxon>Bacillota</taxon>
        <taxon>Bacilli</taxon>
        <taxon>Lactobacillales</taxon>
        <taxon>Streptococcaceae</taxon>
        <taxon>Lactococcus</taxon>
    </lineage>
</organism>
<reference evidence="2" key="1">
    <citation type="submission" date="2015-10" db="EMBL/GenBank/DDBJ databases">
        <title>Draft Genome Sequences of 11 Lactococcus lactis subspecies cremoris strains.</title>
        <authorList>
            <person name="Wels M."/>
            <person name="Backus L."/>
            <person name="Boekhorst J."/>
            <person name="Dijkstra A."/>
            <person name="Beerthuizen M."/>
            <person name="Kelly W."/>
            <person name="Siezen R."/>
            <person name="Bachmann H."/>
            <person name="Van Hijum S."/>
        </authorList>
    </citation>
    <scope>NUCLEOTIDE SEQUENCE [LARGE SCALE GENOMIC DNA]</scope>
    <source>
        <strain evidence="2">N42</strain>
    </source>
</reference>
<proteinExistence type="predicted"/>
<accession>A0A0V8EUE8</accession>
<protein>
    <submittedName>
        <fullName evidence="1">Phage protein</fullName>
    </submittedName>
</protein>
<name>A0A0V8EUE8_LACLL</name>
<gene>
    <name evidence="1" type="ORF">N42_0473</name>
</gene>
<evidence type="ECO:0000313" key="1">
    <source>
        <dbReference type="EMBL" id="KSU29440.1"/>
    </source>
</evidence>
<dbReference type="EMBL" id="LKLW01000024">
    <property type="protein sequence ID" value="KSU29440.1"/>
    <property type="molecule type" value="Genomic_DNA"/>
</dbReference>
<dbReference type="PATRIC" id="fig|1360.116.peg.2802"/>
<dbReference type="RefSeq" id="WP_201013481.1">
    <property type="nucleotide sequence ID" value="NZ_LKLW01000024.1"/>
</dbReference>
<evidence type="ECO:0000313" key="2">
    <source>
        <dbReference type="Proteomes" id="UP000052991"/>
    </source>
</evidence>
<sequence length="54" mass="6294">MRYAVKVFEKGKVFGFKTFGTRTEAEEFKKNIIKLTEHQAIVYEIELVPVEDGE</sequence>